<dbReference type="RefSeq" id="WP_346065242.1">
    <property type="nucleotide sequence ID" value="NZ_BRPJ01000035.1"/>
</dbReference>
<dbReference type="EMBL" id="BRPJ01000035">
    <property type="protein sequence ID" value="GLB30144.1"/>
    <property type="molecule type" value="Genomic_DNA"/>
</dbReference>
<accession>A0ABQ5M5F1</accession>
<organism evidence="1 2">
    <name type="scientific">Lacrimispora amygdalina</name>
    <dbReference type="NCBI Taxonomy" id="253257"/>
    <lineage>
        <taxon>Bacteria</taxon>
        <taxon>Bacillati</taxon>
        <taxon>Bacillota</taxon>
        <taxon>Clostridia</taxon>
        <taxon>Lachnospirales</taxon>
        <taxon>Lachnospiraceae</taxon>
        <taxon>Lacrimispora</taxon>
    </lineage>
</organism>
<dbReference type="Proteomes" id="UP001419084">
    <property type="component" value="Unassembled WGS sequence"/>
</dbReference>
<evidence type="ECO:0000313" key="1">
    <source>
        <dbReference type="EMBL" id="GLB30144.1"/>
    </source>
</evidence>
<name>A0ABQ5M5F1_9FIRM</name>
<evidence type="ECO:0000313" key="2">
    <source>
        <dbReference type="Proteomes" id="UP001419084"/>
    </source>
</evidence>
<gene>
    <name evidence="1" type="ORF">LAD12857_20670</name>
</gene>
<keyword evidence="2" id="KW-1185">Reference proteome</keyword>
<protein>
    <submittedName>
        <fullName evidence="1">Uncharacterized protein</fullName>
    </submittedName>
</protein>
<proteinExistence type="predicted"/>
<sequence>MYENDIQEANKEFEKYISDILQLLPSEYEENQLMELLVRYYPFEWQMLKEKYNAYCKTDEKLSRSNKKLRNSMSKPEEFILNLPIYKRISQTRYKTEYKRKFNADEQIRYKEIFEKKRISKNEKRMEKVGKAKLKAQEVEP</sequence>
<comment type="caution">
    <text evidence="1">The sequence shown here is derived from an EMBL/GenBank/DDBJ whole genome shotgun (WGS) entry which is preliminary data.</text>
</comment>
<reference evidence="1 2" key="1">
    <citation type="journal article" date="2024" name="Int. J. Syst. Evol. Microbiol.">
        <title>Lacrimispora brassicae sp. nov. isolated from fermented cabbage, and proposal of Clostridium indicum Gundawar et al. 2019 and Clostridium methoxybenzovorans Mechichi et al. 1999 as heterotypic synonyms of Lacrimispora amygdalina (Parshina et al. 2003) Haas and Blanchard 2020 and Lacrimispora indolis (McClung and McCoy 1957) Haas and Blanchard 2020, respectively.</title>
        <authorList>
            <person name="Kobayashi H."/>
            <person name="Tanizawa Y."/>
            <person name="Sakamoto M."/>
            <person name="Ohkuma M."/>
            <person name="Tohno M."/>
        </authorList>
    </citation>
    <scope>NUCLEOTIDE SEQUENCE [LARGE SCALE GENOMIC DNA]</scope>
    <source>
        <strain evidence="1 2">DSM 12857</strain>
    </source>
</reference>